<dbReference type="GO" id="GO:0044550">
    <property type="term" value="P:secondary metabolite biosynthetic process"/>
    <property type="evidence" value="ECO:0007669"/>
    <property type="project" value="UniProtKB-ARBA"/>
</dbReference>
<reference evidence="7 8" key="1">
    <citation type="submission" date="2019-06" db="EMBL/GenBank/DDBJ databases">
        <authorList>
            <person name="Palmer J.M."/>
        </authorList>
    </citation>
    <scope>NUCLEOTIDE SEQUENCE [LARGE SCALE GENOMIC DNA]</scope>
    <source>
        <strain evidence="7 8">TWF191</strain>
    </source>
</reference>
<dbReference type="Gene3D" id="1.10.10.10">
    <property type="entry name" value="Winged helix-like DNA-binding domain superfamily/Winged helix DNA-binding domain"/>
    <property type="match status" value="1"/>
</dbReference>
<accession>A0A6G1MG85</accession>
<gene>
    <name evidence="7" type="ORF">TWF191_008929</name>
</gene>
<dbReference type="AlphaFoldDB" id="A0A6G1MG85"/>
<organism evidence="7 8">
    <name type="scientific">Orbilia oligospora</name>
    <name type="common">Nematode-trapping fungus</name>
    <name type="synonym">Arthrobotrys oligospora</name>
    <dbReference type="NCBI Taxonomy" id="2813651"/>
    <lineage>
        <taxon>Eukaryota</taxon>
        <taxon>Fungi</taxon>
        <taxon>Dikarya</taxon>
        <taxon>Ascomycota</taxon>
        <taxon>Pezizomycotina</taxon>
        <taxon>Orbiliomycetes</taxon>
        <taxon>Orbiliales</taxon>
        <taxon>Orbiliaceae</taxon>
        <taxon>Orbilia</taxon>
    </lineage>
</organism>
<dbReference type="FunFam" id="3.60.15.10:FF:000041">
    <property type="entry name" value="Metallo-beta-lactamase domain protein"/>
    <property type="match status" value="1"/>
</dbReference>
<dbReference type="InterPro" id="IPR001279">
    <property type="entry name" value="Metallo-B-lactamas"/>
</dbReference>
<dbReference type="CDD" id="cd07722">
    <property type="entry name" value="LACTB2-like_MBL-fold"/>
    <property type="match status" value="1"/>
</dbReference>
<dbReference type="Pfam" id="PF17778">
    <property type="entry name" value="WHD_BLACT"/>
    <property type="match status" value="1"/>
</dbReference>
<protein>
    <recommendedName>
        <fullName evidence="6">Metallo-beta-lactamase domain-containing protein</fullName>
    </recommendedName>
</protein>
<dbReference type="InterPro" id="IPR047921">
    <property type="entry name" value="LACTB2-like_MBL-fold"/>
</dbReference>
<dbReference type="PANTHER" id="PTHR23131">
    <property type="entry name" value="ENDORIBONUCLEASE LACTB2"/>
    <property type="match status" value="1"/>
</dbReference>
<dbReference type="Proteomes" id="UP000483672">
    <property type="component" value="Unassembled WGS sequence"/>
</dbReference>
<dbReference type="GO" id="GO:0046872">
    <property type="term" value="F:metal ion binding"/>
    <property type="evidence" value="ECO:0007669"/>
    <property type="project" value="UniProtKB-KW"/>
</dbReference>
<dbReference type="Gene3D" id="3.60.15.10">
    <property type="entry name" value="Ribonuclease Z/Hydroxyacylglutathione hydrolase-like"/>
    <property type="match status" value="1"/>
</dbReference>
<dbReference type="SMART" id="SM00849">
    <property type="entry name" value="Lactamase_B"/>
    <property type="match status" value="1"/>
</dbReference>
<evidence type="ECO:0000259" key="6">
    <source>
        <dbReference type="SMART" id="SM00849"/>
    </source>
</evidence>
<keyword evidence="4" id="KW-0378">Hydrolase</keyword>
<dbReference type="Pfam" id="PF00753">
    <property type="entry name" value="Lactamase_B"/>
    <property type="match status" value="1"/>
</dbReference>
<sequence>MLRMANLVALPEIERLSSRVIRILGGNPGKFTLQGTNTYLLGTGPKRLLIDAGEGKSAWKTSLSSVLTSERATVSTAIITHWHGDHIAGVPDLRSLCPGVKILKFKLDPNDPGANKWGFPDVSEDGSIGDNETVGVEGATVKSVWTPGHTTDHVCLWLEEEEALFTGDNVLGQGTTVFEDLSAYMSSLAKMLALNPDRAYPAHGPLIPDAKAKIQEYITHRQEREAQVIGVLKEHRGTAMEVLDIVKVIYKEYPENIWEAAGRGVLLILEKLEKDGRVVNEKGGWRILEGAGGSGGIKGVASVL</sequence>
<keyword evidence="5" id="KW-0862">Zinc</keyword>
<dbReference type="InterPro" id="IPR036388">
    <property type="entry name" value="WH-like_DNA-bd_sf"/>
</dbReference>
<dbReference type="FunFam" id="1.10.10.10:FF:000328">
    <property type="entry name" value="Lactamase beta 2"/>
    <property type="match status" value="1"/>
</dbReference>
<evidence type="ECO:0000256" key="2">
    <source>
        <dbReference type="ARBA" id="ARBA00006759"/>
    </source>
</evidence>
<proteinExistence type="inferred from homology"/>
<dbReference type="GO" id="GO:0016787">
    <property type="term" value="F:hydrolase activity"/>
    <property type="evidence" value="ECO:0007669"/>
    <property type="project" value="UniProtKB-KW"/>
</dbReference>
<evidence type="ECO:0000256" key="4">
    <source>
        <dbReference type="ARBA" id="ARBA00022801"/>
    </source>
</evidence>
<dbReference type="InterPro" id="IPR050662">
    <property type="entry name" value="Sec-metab_biosynth-thioest"/>
</dbReference>
<name>A0A6G1MG85_ORBOL</name>
<dbReference type="SUPFAM" id="SSF56281">
    <property type="entry name" value="Metallo-hydrolase/oxidoreductase"/>
    <property type="match status" value="1"/>
</dbReference>
<comment type="caution">
    <text evidence="7">The sequence shown here is derived from an EMBL/GenBank/DDBJ whole genome shotgun (WGS) entry which is preliminary data.</text>
</comment>
<evidence type="ECO:0000256" key="5">
    <source>
        <dbReference type="ARBA" id="ARBA00022833"/>
    </source>
</evidence>
<evidence type="ECO:0000256" key="3">
    <source>
        <dbReference type="ARBA" id="ARBA00022723"/>
    </source>
</evidence>
<keyword evidence="3" id="KW-0479">Metal-binding</keyword>
<evidence type="ECO:0000313" key="8">
    <source>
        <dbReference type="Proteomes" id="UP000483672"/>
    </source>
</evidence>
<dbReference type="InterPro" id="IPR041516">
    <property type="entry name" value="LACTB2_WH"/>
</dbReference>
<dbReference type="InterPro" id="IPR036866">
    <property type="entry name" value="RibonucZ/Hydroxyglut_hydro"/>
</dbReference>
<dbReference type="EMBL" id="WIPF01000062">
    <property type="protein sequence ID" value="KAF3216684.1"/>
    <property type="molecule type" value="Genomic_DNA"/>
</dbReference>
<evidence type="ECO:0000256" key="1">
    <source>
        <dbReference type="ARBA" id="ARBA00001947"/>
    </source>
</evidence>
<comment type="similarity">
    <text evidence="2">Belongs to the metallo-beta-lactamase superfamily. Glyoxalase II family.</text>
</comment>
<dbReference type="PANTHER" id="PTHR23131:SF0">
    <property type="entry name" value="ENDORIBONUCLEASE LACTB2"/>
    <property type="match status" value="1"/>
</dbReference>
<evidence type="ECO:0000313" key="7">
    <source>
        <dbReference type="EMBL" id="KAF3216684.1"/>
    </source>
</evidence>
<comment type="cofactor">
    <cofactor evidence="1">
        <name>Zn(2+)</name>
        <dbReference type="ChEBI" id="CHEBI:29105"/>
    </cofactor>
</comment>
<feature type="domain" description="Metallo-beta-lactamase" evidence="6">
    <location>
        <begin position="35"/>
        <end position="203"/>
    </location>
</feature>